<reference evidence="3" key="1">
    <citation type="submission" date="2017-05" db="EMBL/GenBank/DDBJ databases">
        <authorList>
            <person name="Ray J."/>
            <person name="Price M."/>
            <person name="Deutschbauer A."/>
        </authorList>
    </citation>
    <scope>NUCLEOTIDE SEQUENCE [LARGE SCALE GENOMIC DNA]</scope>
    <source>
        <strain evidence="3">DSM 19842</strain>
    </source>
</reference>
<feature type="region of interest" description="Disordered" evidence="1">
    <location>
        <begin position="168"/>
        <end position="189"/>
    </location>
</feature>
<sequence>MLPGERGEAVPGSFRAPGGPFGERAKIIPFSSRLLRILRFYLAACACGPGKVCYFCIPVQQGRERRGDANTGCGRGFGPPAEKERLKKKLGRGLAERKALLTFAARLGRRRPPASAPLEGRAGERKRKKVFLVFRKFPLTFAAASNASRATEAGKIKFKKSFAVRNKAATFAPRHGANGSEGERGKKGR</sequence>
<evidence type="ECO:0000256" key="1">
    <source>
        <dbReference type="SAM" id="MobiDB-lite"/>
    </source>
</evidence>
<evidence type="ECO:0000313" key="2">
    <source>
        <dbReference type="EMBL" id="ARS34212.1"/>
    </source>
</evidence>
<evidence type="ECO:0000313" key="3">
    <source>
        <dbReference type="Proteomes" id="UP000266292"/>
    </source>
</evidence>
<proteinExistence type="predicted"/>
<keyword evidence="3" id="KW-1185">Reference proteome</keyword>
<protein>
    <submittedName>
        <fullName evidence="2">Uncharacterized protein</fullName>
    </submittedName>
</protein>
<dbReference type="KEGG" id="pact:CA264_01445"/>
<organism evidence="2 3">
    <name type="scientific">Pontibacter actiniarum</name>
    <dbReference type="NCBI Taxonomy" id="323450"/>
    <lineage>
        <taxon>Bacteria</taxon>
        <taxon>Pseudomonadati</taxon>
        <taxon>Bacteroidota</taxon>
        <taxon>Cytophagia</taxon>
        <taxon>Cytophagales</taxon>
        <taxon>Hymenobacteraceae</taxon>
        <taxon>Pontibacter</taxon>
    </lineage>
</organism>
<name>A0A1X9YMW8_9BACT</name>
<gene>
    <name evidence="2" type="ORF">CA264_01445</name>
</gene>
<dbReference type="EMBL" id="CP021235">
    <property type="protein sequence ID" value="ARS34212.1"/>
    <property type="molecule type" value="Genomic_DNA"/>
</dbReference>
<accession>A0A1X9YMW8</accession>
<dbReference type="AlphaFoldDB" id="A0A1X9YMW8"/>
<dbReference type="Proteomes" id="UP000266292">
    <property type="component" value="Chromosome"/>
</dbReference>